<dbReference type="InterPro" id="IPR002509">
    <property type="entry name" value="NODB_dom"/>
</dbReference>
<keyword evidence="16" id="KW-1185">Reference proteome</keyword>
<feature type="chain" id="PRO_5040176146" evidence="13">
    <location>
        <begin position="20"/>
        <end position="346"/>
    </location>
</feature>
<dbReference type="PANTHER" id="PTHR46471:SF2">
    <property type="entry name" value="CHITIN DEACETYLASE-RELATED"/>
    <property type="match status" value="1"/>
</dbReference>
<comment type="subcellular location">
    <subcellularLocation>
        <location evidence="2">Cell membrane</location>
        <topology evidence="2">Lipid-anchor</topology>
        <topology evidence="2">GPI-anchor</topology>
    </subcellularLocation>
</comment>
<evidence type="ECO:0000256" key="7">
    <source>
        <dbReference type="ARBA" id="ARBA00022801"/>
    </source>
</evidence>
<keyword evidence="7" id="KW-0378">Hydrolase</keyword>
<comment type="caution">
    <text evidence="15">The sequence shown here is derived from an EMBL/GenBank/DDBJ whole genome shotgun (WGS) entry which is preliminary data.</text>
</comment>
<dbReference type="EMBL" id="BRPK01000008">
    <property type="protein sequence ID" value="GLB40776.1"/>
    <property type="molecule type" value="Genomic_DNA"/>
</dbReference>
<keyword evidence="10" id="KW-0449">Lipoprotein</keyword>
<dbReference type="Gene3D" id="3.20.20.370">
    <property type="entry name" value="Glycoside hydrolase/deacetylase"/>
    <property type="match status" value="1"/>
</dbReference>
<evidence type="ECO:0000256" key="3">
    <source>
        <dbReference type="ARBA" id="ARBA00022475"/>
    </source>
</evidence>
<accession>A0A9P3PS82</accession>
<evidence type="ECO:0000256" key="13">
    <source>
        <dbReference type="SAM" id="SignalP"/>
    </source>
</evidence>
<dbReference type="GO" id="GO:0071555">
    <property type="term" value="P:cell wall organization"/>
    <property type="evidence" value="ECO:0007669"/>
    <property type="project" value="UniProtKB-KW"/>
</dbReference>
<dbReference type="GO" id="GO:0046872">
    <property type="term" value="F:metal ion binding"/>
    <property type="evidence" value="ECO:0007669"/>
    <property type="project" value="UniProtKB-KW"/>
</dbReference>
<comment type="cofactor">
    <cofactor evidence="1">
        <name>Co(2+)</name>
        <dbReference type="ChEBI" id="CHEBI:48828"/>
    </cofactor>
</comment>
<evidence type="ECO:0000256" key="4">
    <source>
        <dbReference type="ARBA" id="ARBA00022622"/>
    </source>
</evidence>
<evidence type="ECO:0000256" key="12">
    <source>
        <dbReference type="SAM" id="MobiDB-lite"/>
    </source>
</evidence>
<protein>
    <submittedName>
        <fullName evidence="15">Carbohydrate esterase family 4 protein</fullName>
    </submittedName>
</protein>
<keyword evidence="9" id="KW-0119">Carbohydrate metabolism</keyword>
<dbReference type="PANTHER" id="PTHR46471">
    <property type="entry name" value="CHITIN DEACETYLASE"/>
    <property type="match status" value="1"/>
</dbReference>
<gene>
    <name evidence="15" type="ORF">LshimejAT787_0806470</name>
</gene>
<dbReference type="SUPFAM" id="SSF88713">
    <property type="entry name" value="Glycoside hydrolase/deacetylase"/>
    <property type="match status" value="1"/>
</dbReference>
<keyword evidence="5" id="KW-0479">Metal-binding</keyword>
<keyword evidence="3" id="KW-1003">Cell membrane</keyword>
<sequence length="346" mass="37687">MLAKTTIFVIASLAIRGSAKTVSHDRSMSVNRLLSSSQPLSNDQLLSTSQSLSTEQLSSTIQPLSTDQLLSTSELLSTSQPVSTGRHVSSSQPVSSDQLLSASQPLSTSQPVSTNQPVPSNASLAQLISHCTVNNTVALTFDDGPYLYLENITDILSAANVTGTFFFNGNNYDCIYNPDEMQRVQYAYDHGHQVASHTWSHKNLAKMNRSRISSEMAGVELALQRIVGVVPAFTRPPYGDYNELVQRIAYKRNQTLVLWDFDSGDSMGATAAESKSSYAKLIATHPSTILALNHEVYETTVDQILPYAISKLQDAGYNLVSLAECLNMPAYNSQGTRGSPDPTWHC</sequence>
<evidence type="ECO:0000256" key="1">
    <source>
        <dbReference type="ARBA" id="ARBA00001941"/>
    </source>
</evidence>
<evidence type="ECO:0000313" key="15">
    <source>
        <dbReference type="EMBL" id="GLB40776.1"/>
    </source>
</evidence>
<proteinExistence type="predicted"/>
<dbReference type="Proteomes" id="UP001063166">
    <property type="component" value="Unassembled WGS sequence"/>
</dbReference>
<dbReference type="Pfam" id="PF01522">
    <property type="entry name" value="Polysacc_deac_1"/>
    <property type="match status" value="1"/>
</dbReference>
<dbReference type="GO" id="GO:0005886">
    <property type="term" value="C:plasma membrane"/>
    <property type="evidence" value="ECO:0007669"/>
    <property type="project" value="UniProtKB-SubCell"/>
</dbReference>
<keyword evidence="11" id="KW-0961">Cell wall biogenesis/degradation</keyword>
<dbReference type="GO" id="GO:0098552">
    <property type="term" value="C:side of membrane"/>
    <property type="evidence" value="ECO:0007669"/>
    <property type="project" value="UniProtKB-KW"/>
</dbReference>
<dbReference type="AlphaFoldDB" id="A0A9P3PS82"/>
<name>A0A9P3PS82_LYOSH</name>
<keyword evidence="6 13" id="KW-0732">Signal</keyword>
<evidence type="ECO:0000256" key="11">
    <source>
        <dbReference type="ARBA" id="ARBA00023316"/>
    </source>
</evidence>
<reference evidence="15" key="1">
    <citation type="submission" date="2022-07" db="EMBL/GenBank/DDBJ databases">
        <title>The genome of Lyophyllum shimeji provides insight into the initial evolution of ectomycorrhizal fungal genome.</title>
        <authorList>
            <person name="Kobayashi Y."/>
            <person name="Shibata T."/>
            <person name="Hirakawa H."/>
            <person name="Shigenobu S."/>
            <person name="Nishiyama T."/>
            <person name="Yamada A."/>
            <person name="Hasebe M."/>
            <person name="Kawaguchi M."/>
        </authorList>
    </citation>
    <scope>NUCLEOTIDE SEQUENCE</scope>
    <source>
        <strain evidence="15">AT787</strain>
    </source>
</reference>
<evidence type="ECO:0000256" key="5">
    <source>
        <dbReference type="ARBA" id="ARBA00022723"/>
    </source>
</evidence>
<dbReference type="PROSITE" id="PS51677">
    <property type="entry name" value="NODB"/>
    <property type="match status" value="1"/>
</dbReference>
<evidence type="ECO:0000256" key="9">
    <source>
        <dbReference type="ARBA" id="ARBA00023277"/>
    </source>
</evidence>
<evidence type="ECO:0000256" key="10">
    <source>
        <dbReference type="ARBA" id="ARBA00023288"/>
    </source>
</evidence>
<evidence type="ECO:0000259" key="14">
    <source>
        <dbReference type="PROSITE" id="PS51677"/>
    </source>
</evidence>
<dbReference type="GO" id="GO:0005975">
    <property type="term" value="P:carbohydrate metabolic process"/>
    <property type="evidence" value="ECO:0007669"/>
    <property type="project" value="InterPro"/>
</dbReference>
<keyword evidence="4" id="KW-0325">Glycoprotein</keyword>
<evidence type="ECO:0000256" key="6">
    <source>
        <dbReference type="ARBA" id="ARBA00022729"/>
    </source>
</evidence>
<keyword evidence="8" id="KW-0472">Membrane</keyword>
<dbReference type="GO" id="GO:0016810">
    <property type="term" value="F:hydrolase activity, acting on carbon-nitrogen (but not peptide) bonds"/>
    <property type="evidence" value="ECO:0007669"/>
    <property type="project" value="InterPro"/>
</dbReference>
<evidence type="ECO:0000256" key="8">
    <source>
        <dbReference type="ARBA" id="ARBA00023136"/>
    </source>
</evidence>
<dbReference type="InterPro" id="IPR011330">
    <property type="entry name" value="Glyco_hydro/deAcase_b/a-brl"/>
</dbReference>
<evidence type="ECO:0000256" key="2">
    <source>
        <dbReference type="ARBA" id="ARBA00004609"/>
    </source>
</evidence>
<dbReference type="OrthoDB" id="2125469at2759"/>
<keyword evidence="4" id="KW-0336">GPI-anchor</keyword>
<evidence type="ECO:0000313" key="16">
    <source>
        <dbReference type="Proteomes" id="UP001063166"/>
    </source>
</evidence>
<feature type="domain" description="NodB homology" evidence="14">
    <location>
        <begin position="135"/>
        <end position="320"/>
    </location>
</feature>
<feature type="region of interest" description="Disordered" evidence="12">
    <location>
        <begin position="80"/>
        <end position="118"/>
    </location>
</feature>
<feature type="signal peptide" evidence="13">
    <location>
        <begin position="1"/>
        <end position="19"/>
    </location>
</feature>
<organism evidence="15 16">
    <name type="scientific">Lyophyllum shimeji</name>
    <name type="common">Hon-shimeji</name>
    <name type="synonym">Tricholoma shimeji</name>
    <dbReference type="NCBI Taxonomy" id="47721"/>
    <lineage>
        <taxon>Eukaryota</taxon>
        <taxon>Fungi</taxon>
        <taxon>Dikarya</taxon>
        <taxon>Basidiomycota</taxon>
        <taxon>Agaricomycotina</taxon>
        <taxon>Agaricomycetes</taxon>
        <taxon>Agaricomycetidae</taxon>
        <taxon>Agaricales</taxon>
        <taxon>Tricholomatineae</taxon>
        <taxon>Lyophyllaceae</taxon>
        <taxon>Lyophyllum</taxon>
    </lineage>
</organism>